<dbReference type="AlphaFoldDB" id="A0A3D2SCY5"/>
<organism evidence="3 4">
    <name type="scientific">Bacteroides graminisolvens</name>
    <dbReference type="NCBI Taxonomy" id="477666"/>
    <lineage>
        <taxon>Bacteria</taxon>
        <taxon>Pseudomonadati</taxon>
        <taxon>Bacteroidota</taxon>
        <taxon>Bacteroidia</taxon>
        <taxon>Bacteroidales</taxon>
        <taxon>Bacteroidaceae</taxon>
        <taxon>Bacteroides</taxon>
    </lineage>
</organism>
<dbReference type="Pfam" id="PF04851">
    <property type="entry name" value="ResIII"/>
    <property type="match status" value="1"/>
</dbReference>
<dbReference type="Proteomes" id="UP000263098">
    <property type="component" value="Unassembled WGS sequence"/>
</dbReference>
<dbReference type="GO" id="GO:0016787">
    <property type="term" value="F:hydrolase activity"/>
    <property type="evidence" value="ECO:0007669"/>
    <property type="project" value="InterPro"/>
</dbReference>
<keyword evidence="3" id="KW-0540">Nuclease</keyword>
<dbReference type="GO" id="GO:0004519">
    <property type="term" value="F:endonuclease activity"/>
    <property type="evidence" value="ECO:0007669"/>
    <property type="project" value="UniProtKB-KW"/>
</dbReference>
<feature type="domain" description="Helicase ATP-binding" evidence="1">
    <location>
        <begin position="69"/>
        <end position="234"/>
    </location>
</feature>
<dbReference type="PROSITE" id="PS51194">
    <property type="entry name" value="HELICASE_CTER"/>
    <property type="match status" value="1"/>
</dbReference>
<dbReference type="InterPro" id="IPR006935">
    <property type="entry name" value="Helicase/UvrB_N"/>
</dbReference>
<protein>
    <submittedName>
        <fullName evidence="3">Restriction endonuclease subunit R</fullName>
    </submittedName>
</protein>
<dbReference type="SUPFAM" id="SSF52540">
    <property type="entry name" value="P-loop containing nucleoside triphosphate hydrolases"/>
    <property type="match status" value="1"/>
</dbReference>
<gene>
    <name evidence="3" type="ORF">DHW31_02860</name>
</gene>
<dbReference type="EMBL" id="DPVG01000100">
    <property type="protein sequence ID" value="HCK23714.1"/>
    <property type="molecule type" value="Genomic_DNA"/>
</dbReference>
<dbReference type="InterPro" id="IPR014001">
    <property type="entry name" value="Helicase_ATP-bd"/>
</dbReference>
<feature type="non-terminal residue" evidence="3">
    <location>
        <position position="504"/>
    </location>
</feature>
<feature type="domain" description="Helicase C-terminal" evidence="2">
    <location>
        <begin position="267"/>
        <end position="448"/>
    </location>
</feature>
<dbReference type="CDD" id="cd18785">
    <property type="entry name" value="SF2_C"/>
    <property type="match status" value="1"/>
</dbReference>
<dbReference type="Gene3D" id="3.40.50.300">
    <property type="entry name" value="P-loop containing nucleotide triphosphate hydrolases"/>
    <property type="match status" value="2"/>
</dbReference>
<evidence type="ECO:0000259" key="2">
    <source>
        <dbReference type="PROSITE" id="PS51194"/>
    </source>
</evidence>
<proteinExistence type="predicted"/>
<keyword evidence="3" id="KW-0378">Hydrolase</keyword>
<dbReference type="SMART" id="SM00490">
    <property type="entry name" value="HELICc"/>
    <property type="match status" value="1"/>
</dbReference>
<dbReference type="CDD" id="cd17926">
    <property type="entry name" value="DEXHc_RE"/>
    <property type="match status" value="1"/>
</dbReference>
<dbReference type="GO" id="GO:0005829">
    <property type="term" value="C:cytosol"/>
    <property type="evidence" value="ECO:0007669"/>
    <property type="project" value="TreeGrafter"/>
</dbReference>
<sequence length="504" mass="57049">MKTLTAKISGNEIRQSVDDAVSDFSAPSEVLDSWAGNFTLKKEEGSTKGLRNPQVGAYHSIISHWTFTNQIGTVVLPTGTGKTETMLSVFVSERLGKLLVIVPSDPLRSQISKKFIHLGLLRDLTLLPETAANPVVGTIKKGFASEAELSAFLGKCNVVVATASIISRIGSGYSDLLRDKFTHVFIDEAHHTEANSWNKIRNLFTGKYIIQFTATPFRNDNKKIDGKIIYTYPLKKAQEEGYFKPIKFEKIYEYNTKNKDRALAEKGIEQLRIDKQNYAHILLARVGTKKRADEVFEIYNEYSPEFRVVKIYSGLGVRESKEIQRKIVGLEVDIIVCVDMLGEGFDLPNLKIAVFHDIRQSLPITLQFVGRFTRTSYDAELGDATIIANLADIDVNDELDALYARDPDWNVILPLLSERRTQSEIDLYNFIEGFRDNEDFPVSIQSIKPALSAVVYKNQTDSWFPTNYLKGFSNPESYELIRHNYNQDERVLVVVTVRKLPAEW</sequence>
<dbReference type="SMART" id="SM00487">
    <property type="entry name" value="DEXDc"/>
    <property type="match status" value="1"/>
</dbReference>
<dbReference type="PANTHER" id="PTHR47396">
    <property type="entry name" value="TYPE I RESTRICTION ENZYME ECOKI R PROTEIN"/>
    <property type="match status" value="1"/>
</dbReference>
<dbReference type="GO" id="GO:0005524">
    <property type="term" value="F:ATP binding"/>
    <property type="evidence" value="ECO:0007669"/>
    <property type="project" value="InterPro"/>
</dbReference>
<dbReference type="InterPro" id="IPR027417">
    <property type="entry name" value="P-loop_NTPase"/>
</dbReference>
<dbReference type="PANTHER" id="PTHR47396:SF1">
    <property type="entry name" value="ATP-DEPENDENT HELICASE IRC3-RELATED"/>
    <property type="match status" value="1"/>
</dbReference>
<name>A0A3D2SCY5_9BACE</name>
<dbReference type="GO" id="GO:0003677">
    <property type="term" value="F:DNA binding"/>
    <property type="evidence" value="ECO:0007669"/>
    <property type="project" value="InterPro"/>
</dbReference>
<accession>A0A3D2SCY5</accession>
<keyword evidence="3" id="KW-0255">Endonuclease</keyword>
<comment type="caution">
    <text evidence="3">The sequence shown here is derived from an EMBL/GenBank/DDBJ whole genome shotgun (WGS) entry which is preliminary data.</text>
</comment>
<evidence type="ECO:0000313" key="4">
    <source>
        <dbReference type="Proteomes" id="UP000263098"/>
    </source>
</evidence>
<evidence type="ECO:0000259" key="1">
    <source>
        <dbReference type="PROSITE" id="PS51192"/>
    </source>
</evidence>
<dbReference type="InterPro" id="IPR050742">
    <property type="entry name" value="Helicase_Restrict-Modif_Enz"/>
</dbReference>
<evidence type="ECO:0000313" key="3">
    <source>
        <dbReference type="EMBL" id="HCK23714.1"/>
    </source>
</evidence>
<dbReference type="InterPro" id="IPR001650">
    <property type="entry name" value="Helicase_C-like"/>
</dbReference>
<reference evidence="3 4" key="1">
    <citation type="journal article" date="2018" name="Nat. Biotechnol.">
        <title>A standardized bacterial taxonomy based on genome phylogeny substantially revises the tree of life.</title>
        <authorList>
            <person name="Parks D.H."/>
            <person name="Chuvochina M."/>
            <person name="Waite D.W."/>
            <person name="Rinke C."/>
            <person name="Skarshewski A."/>
            <person name="Chaumeil P.A."/>
            <person name="Hugenholtz P."/>
        </authorList>
    </citation>
    <scope>NUCLEOTIDE SEQUENCE [LARGE SCALE GENOMIC DNA]</scope>
    <source>
        <strain evidence="3">UBA9667</strain>
    </source>
</reference>
<dbReference type="Pfam" id="PF00271">
    <property type="entry name" value="Helicase_C"/>
    <property type="match status" value="1"/>
</dbReference>
<dbReference type="PROSITE" id="PS51192">
    <property type="entry name" value="HELICASE_ATP_BIND_1"/>
    <property type="match status" value="1"/>
</dbReference>